<evidence type="ECO:0000256" key="4">
    <source>
        <dbReference type="ARBA" id="ARBA00023288"/>
    </source>
</evidence>
<keyword evidence="5" id="KW-0732">Signal</keyword>
<feature type="chain" id="PRO_5047533047" description="17 kDa surface antigen" evidence="5">
    <location>
        <begin position="27"/>
        <end position="163"/>
    </location>
</feature>
<proteinExistence type="inferred from homology"/>
<evidence type="ECO:0000259" key="6">
    <source>
        <dbReference type="Pfam" id="PF05433"/>
    </source>
</evidence>
<reference evidence="7 8" key="1">
    <citation type="submission" date="2023-07" db="EMBL/GenBank/DDBJ databases">
        <title>Sorghum-associated microbial communities from plants grown in Nebraska, USA.</title>
        <authorList>
            <person name="Schachtman D."/>
        </authorList>
    </citation>
    <scope>NUCLEOTIDE SEQUENCE [LARGE SCALE GENOMIC DNA]</scope>
    <source>
        <strain evidence="7 8">DS1027</strain>
    </source>
</reference>
<keyword evidence="8" id="KW-1185">Reference proteome</keyword>
<evidence type="ECO:0000256" key="3">
    <source>
        <dbReference type="ARBA" id="ARBA00015281"/>
    </source>
</evidence>
<evidence type="ECO:0000313" key="8">
    <source>
        <dbReference type="Proteomes" id="UP001184150"/>
    </source>
</evidence>
<dbReference type="Proteomes" id="UP001184150">
    <property type="component" value="Unassembled WGS sequence"/>
</dbReference>
<evidence type="ECO:0000256" key="5">
    <source>
        <dbReference type="SAM" id="SignalP"/>
    </source>
</evidence>
<comment type="caution">
    <text evidence="7">The sequence shown here is derived from an EMBL/GenBank/DDBJ whole genome shotgun (WGS) entry which is preliminary data.</text>
</comment>
<evidence type="ECO:0000313" key="7">
    <source>
        <dbReference type="EMBL" id="MDR6511722.1"/>
    </source>
</evidence>
<feature type="signal peptide" evidence="5">
    <location>
        <begin position="1"/>
        <end position="26"/>
    </location>
</feature>
<protein>
    <recommendedName>
        <fullName evidence="3">17 kDa surface antigen</fullName>
    </recommendedName>
</protein>
<keyword evidence="4" id="KW-0449">Lipoprotein</keyword>
<accession>A0ABU1MN73</accession>
<dbReference type="Pfam" id="PF05433">
    <property type="entry name" value="Rick_17kDa_Anti"/>
    <property type="match status" value="1"/>
</dbReference>
<dbReference type="EMBL" id="JAVDRD010000006">
    <property type="protein sequence ID" value="MDR6511722.1"/>
    <property type="molecule type" value="Genomic_DNA"/>
</dbReference>
<organism evidence="7 8">
    <name type="scientific">Novosphingobium capsulatum</name>
    <dbReference type="NCBI Taxonomy" id="13688"/>
    <lineage>
        <taxon>Bacteria</taxon>
        <taxon>Pseudomonadati</taxon>
        <taxon>Pseudomonadota</taxon>
        <taxon>Alphaproteobacteria</taxon>
        <taxon>Sphingomonadales</taxon>
        <taxon>Sphingomonadaceae</taxon>
        <taxon>Novosphingobium</taxon>
    </lineage>
</organism>
<name>A0ABU1MN73_9SPHN</name>
<evidence type="ECO:0000256" key="2">
    <source>
        <dbReference type="ARBA" id="ARBA00008681"/>
    </source>
</evidence>
<dbReference type="RefSeq" id="WP_028657508.1">
    <property type="nucleotide sequence ID" value="NZ_JAVDRD010000006.1"/>
</dbReference>
<gene>
    <name evidence="7" type="ORF">J2792_002598</name>
</gene>
<comment type="subcellular location">
    <subcellularLocation>
        <location evidence="1">Cell outer membrane</location>
        <topology evidence="1">Lipid-anchor</topology>
    </subcellularLocation>
</comment>
<evidence type="ECO:0000256" key="1">
    <source>
        <dbReference type="ARBA" id="ARBA00004459"/>
    </source>
</evidence>
<sequence length="163" mass="17243">MIALRKTMLGLAATAALASGIAPASAAIEVAPQPTLVAPVAHDGWDQGWNHNRGGWRDRDDWRGGYGRGGNDYRGYDRQDYRGNDRGYYGDVAYRGQSWRGNDGRYYCRRNDGTTGLLVGGVAGALIGRGIAGNGDRTLGALLGAAGGALLGKSIDQSNARCR</sequence>
<feature type="domain" description="Glycine zipper 2TM" evidence="6">
    <location>
        <begin position="116"/>
        <end position="155"/>
    </location>
</feature>
<dbReference type="InterPro" id="IPR008816">
    <property type="entry name" value="Gly_zipper_2TM_dom"/>
</dbReference>
<comment type="similarity">
    <text evidence="2">Belongs to the rickettsiale 17 kDa surface antigen family.</text>
</comment>